<sequence length="111" mass="11392">MTVGRILAAMLAALLSGAAAAAEGLADPTLPPAVPAARQARGKAPAAPPPRLEGVLLGGARRLAILDGRTVGEGERVGSWRVARIGRGEVELVGGGRKVRLRLPLPPVERR</sequence>
<evidence type="ECO:0000256" key="1">
    <source>
        <dbReference type="SAM" id="SignalP"/>
    </source>
</evidence>
<gene>
    <name evidence="2" type="ORF">EDC57_0103</name>
</gene>
<keyword evidence="3" id="KW-1185">Reference proteome</keyword>
<comment type="caution">
    <text evidence="2">The sequence shown here is derived from an EMBL/GenBank/DDBJ whole genome shotgun (WGS) entry which is preliminary data.</text>
</comment>
<dbReference type="AlphaFoldDB" id="A0A3N1Y9Y4"/>
<feature type="chain" id="PRO_5018202795" description="MSHA biogenesis protein MshK" evidence="1">
    <location>
        <begin position="22"/>
        <end position="111"/>
    </location>
</feature>
<evidence type="ECO:0000313" key="2">
    <source>
        <dbReference type="EMBL" id="ROR34207.1"/>
    </source>
</evidence>
<evidence type="ECO:0008006" key="4">
    <source>
        <dbReference type="Google" id="ProtNLM"/>
    </source>
</evidence>
<feature type="signal peptide" evidence="1">
    <location>
        <begin position="1"/>
        <end position="21"/>
    </location>
</feature>
<keyword evidence="1" id="KW-0732">Signal</keyword>
<reference evidence="2 3" key="1">
    <citation type="submission" date="2018-11" db="EMBL/GenBank/DDBJ databases">
        <title>Genomic Encyclopedia of Type Strains, Phase IV (KMG-IV): sequencing the most valuable type-strain genomes for metagenomic binning, comparative biology and taxonomic classification.</title>
        <authorList>
            <person name="Goeker M."/>
        </authorList>
    </citation>
    <scope>NUCLEOTIDE SEQUENCE [LARGE SCALE GENOMIC DNA]</scope>
    <source>
        <strain evidence="2 3">DSM 100275</strain>
    </source>
</reference>
<proteinExistence type="predicted"/>
<dbReference type="EMBL" id="RJVI01000001">
    <property type="protein sequence ID" value="ROR34207.1"/>
    <property type="molecule type" value="Genomic_DNA"/>
</dbReference>
<evidence type="ECO:0000313" key="3">
    <source>
        <dbReference type="Proteomes" id="UP000276634"/>
    </source>
</evidence>
<name>A0A3N1Y9Y4_9GAMM</name>
<organism evidence="2 3">
    <name type="scientific">Inmirania thermothiophila</name>
    <dbReference type="NCBI Taxonomy" id="1750597"/>
    <lineage>
        <taxon>Bacteria</taxon>
        <taxon>Pseudomonadati</taxon>
        <taxon>Pseudomonadota</taxon>
        <taxon>Gammaproteobacteria</taxon>
        <taxon>Chromatiales</taxon>
        <taxon>Ectothiorhodospiraceae</taxon>
        <taxon>Inmirania</taxon>
    </lineage>
</organism>
<accession>A0A3N1Y9Y4</accession>
<dbReference type="RefSeq" id="WP_123399192.1">
    <property type="nucleotide sequence ID" value="NZ_RJVI01000001.1"/>
</dbReference>
<protein>
    <recommendedName>
        <fullName evidence="4">MSHA biogenesis protein MshK</fullName>
    </recommendedName>
</protein>
<dbReference type="Proteomes" id="UP000276634">
    <property type="component" value="Unassembled WGS sequence"/>
</dbReference>